<keyword evidence="2" id="KW-1185">Reference proteome</keyword>
<dbReference type="PANTHER" id="PTHR36052:SF1">
    <property type="entry name" value="EXCITATORY AMINO ACID TRANSPORTER"/>
    <property type="match status" value="1"/>
</dbReference>
<proteinExistence type="predicted"/>
<organism evidence="1 2">
    <name type="scientific">Musa acuminata subsp. malaccensis</name>
    <name type="common">Wild banana</name>
    <name type="synonym">Musa malaccensis</name>
    <dbReference type="NCBI Taxonomy" id="214687"/>
    <lineage>
        <taxon>Eukaryota</taxon>
        <taxon>Viridiplantae</taxon>
        <taxon>Streptophyta</taxon>
        <taxon>Embryophyta</taxon>
        <taxon>Tracheophyta</taxon>
        <taxon>Spermatophyta</taxon>
        <taxon>Magnoliopsida</taxon>
        <taxon>Liliopsida</taxon>
        <taxon>Zingiberales</taxon>
        <taxon>Musaceae</taxon>
        <taxon>Musa</taxon>
    </lineage>
</organism>
<evidence type="ECO:0000313" key="2">
    <source>
        <dbReference type="Proteomes" id="UP000012960"/>
    </source>
</evidence>
<dbReference type="Gramene" id="Ma09_t25540.1">
    <property type="protein sequence ID" value="Ma09_p25540.1"/>
    <property type="gene ID" value="Ma09_g25540"/>
</dbReference>
<dbReference type="InParanoid" id="A0A804KNL1"/>
<dbReference type="EnsemblPlants" id="Ma09_t25540.1">
    <property type="protein sequence ID" value="Ma09_p25540.1"/>
    <property type="gene ID" value="Ma09_g25540"/>
</dbReference>
<name>A0A804KNL1_MUSAM</name>
<accession>A0A804KNL1</accession>
<dbReference type="PANTHER" id="PTHR36052">
    <property type="entry name" value="EXCITATORY AMINO ACID TRANSPORTER"/>
    <property type="match status" value="1"/>
</dbReference>
<dbReference type="AlphaFoldDB" id="A0A804KNL1"/>
<sequence>SETPATATTVGALLGLRTQLYSNALRKLPYMRHPWEHVVRWGWGGLLLDKAKAANERRYFGGFIVVAGKALMFVTEI</sequence>
<reference evidence="1" key="1">
    <citation type="submission" date="2021-05" db="UniProtKB">
        <authorList>
            <consortium name="EnsemblPlants"/>
        </authorList>
    </citation>
    <scope>IDENTIFICATION</scope>
    <source>
        <strain evidence="1">subsp. malaccensis</strain>
    </source>
</reference>
<dbReference type="OrthoDB" id="523796at2759"/>
<dbReference type="Proteomes" id="UP000012960">
    <property type="component" value="Unplaced"/>
</dbReference>
<protein>
    <submittedName>
        <fullName evidence="1">Uncharacterized protein</fullName>
    </submittedName>
</protein>
<evidence type="ECO:0000313" key="1">
    <source>
        <dbReference type="EnsemblPlants" id="Ma09_p25540.1"/>
    </source>
</evidence>